<keyword evidence="3" id="KW-0808">Transferase</keyword>
<comment type="similarity">
    <text evidence="1">Belongs to the Fmt family.</text>
</comment>
<dbReference type="GO" id="GO:0004479">
    <property type="term" value="F:methionyl-tRNA formyltransferase activity"/>
    <property type="evidence" value="ECO:0007669"/>
    <property type="project" value="UniProtKB-EC"/>
</dbReference>
<dbReference type="EMBL" id="CAEZVB010000004">
    <property type="protein sequence ID" value="CAB4613689.1"/>
    <property type="molecule type" value="Genomic_DNA"/>
</dbReference>
<dbReference type="Pfam" id="PF00551">
    <property type="entry name" value="Formyl_trans_N"/>
    <property type="match status" value="1"/>
</dbReference>
<dbReference type="InterPro" id="IPR041711">
    <property type="entry name" value="Met-tRNA-FMT_N"/>
</dbReference>
<dbReference type="InterPro" id="IPR002376">
    <property type="entry name" value="Formyl_transf_N"/>
</dbReference>
<dbReference type="NCBIfam" id="TIGR00460">
    <property type="entry name" value="fmt"/>
    <property type="match status" value="1"/>
</dbReference>
<reference evidence="7" key="1">
    <citation type="submission" date="2020-05" db="EMBL/GenBank/DDBJ databases">
        <authorList>
            <person name="Chiriac C."/>
            <person name="Salcher M."/>
            <person name="Ghai R."/>
            <person name="Kavagutti S V."/>
        </authorList>
    </citation>
    <scope>NUCLEOTIDE SEQUENCE</scope>
</reference>
<dbReference type="EC" id="2.1.2.9" evidence="2"/>
<evidence type="ECO:0000259" key="5">
    <source>
        <dbReference type="Pfam" id="PF00551"/>
    </source>
</evidence>
<sequence length="309" mass="32714">MRCVFAGTPEVAATALRALLNTDHEIVGVITRPDAPAGRGRGLQRSPVGLVADEQGIPVLTPSSLKDPEFRATLAQLSPECIPVVAYGNLIPADLLDAATFGWVNLHFSILPAYRGAAPVQWAVMHGDEVTGATTFQIGPGLDDGPVFGSVTERILITDTSGDLLERLATYGSSLLIGTLDGIAAGELNPVKQNHAEATAAPKLTIEDARIRWSDPWVGVDRRIRATTPTPGAWTMLGDERVKLGPLNITEESDEPQLSPGLILTTKNAVWVGTATKSARLDMVQPAGKKLMNAADWARGAAIDGKSFT</sequence>
<gene>
    <name evidence="7" type="ORF">UFOPK1908_00232</name>
</gene>
<feature type="domain" description="Formyl transferase N-terminal" evidence="5">
    <location>
        <begin position="2"/>
        <end position="178"/>
    </location>
</feature>
<evidence type="ECO:0000313" key="7">
    <source>
        <dbReference type="EMBL" id="CAB4613689.1"/>
    </source>
</evidence>
<evidence type="ECO:0000256" key="4">
    <source>
        <dbReference type="ARBA" id="ARBA00022917"/>
    </source>
</evidence>
<protein>
    <recommendedName>
        <fullName evidence="2">methionyl-tRNA formyltransferase</fullName>
        <ecNumber evidence="2">2.1.2.9</ecNumber>
    </recommendedName>
</protein>
<dbReference type="PANTHER" id="PTHR11138">
    <property type="entry name" value="METHIONYL-TRNA FORMYLTRANSFERASE"/>
    <property type="match status" value="1"/>
</dbReference>
<dbReference type="Pfam" id="PF02911">
    <property type="entry name" value="Formyl_trans_C"/>
    <property type="match status" value="1"/>
</dbReference>
<evidence type="ECO:0000256" key="2">
    <source>
        <dbReference type="ARBA" id="ARBA00012261"/>
    </source>
</evidence>
<dbReference type="PANTHER" id="PTHR11138:SF5">
    <property type="entry name" value="METHIONYL-TRNA FORMYLTRANSFERASE, MITOCHONDRIAL"/>
    <property type="match status" value="1"/>
</dbReference>
<name>A0A6J6HPR0_9ZZZZ</name>
<dbReference type="InterPro" id="IPR044135">
    <property type="entry name" value="Met-tRNA-FMT_C"/>
</dbReference>
<dbReference type="SUPFAM" id="SSF53328">
    <property type="entry name" value="Formyltransferase"/>
    <property type="match status" value="1"/>
</dbReference>
<dbReference type="InterPro" id="IPR005794">
    <property type="entry name" value="Fmt"/>
</dbReference>
<feature type="domain" description="Formyl transferase C-terminal" evidence="6">
    <location>
        <begin position="203"/>
        <end position="301"/>
    </location>
</feature>
<dbReference type="HAMAP" id="MF_00182">
    <property type="entry name" value="Formyl_trans"/>
    <property type="match status" value="1"/>
</dbReference>
<dbReference type="CDD" id="cd08646">
    <property type="entry name" value="FMT_core_Met-tRNA-FMT_N"/>
    <property type="match status" value="1"/>
</dbReference>
<accession>A0A6J6HPR0</accession>
<evidence type="ECO:0000259" key="6">
    <source>
        <dbReference type="Pfam" id="PF02911"/>
    </source>
</evidence>
<evidence type="ECO:0000256" key="3">
    <source>
        <dbReference type="ARBA" id="ARBA00022679"/>
    </source>
</evidence>
<dbReference type="CDD" id="cd08704">
    <property type="entry name" value="Met_tRNA_FMT_C"/>
    <property type="match status" value="1"/>
</dbReference>
<proteinExistence type="inferred from homology"/>
<dbReference type="InterPro" id="IPR005793">
    <property type="entry name" value="Formyl_trans_C"/>
</dbReference>
<dbReference type="AlphaFoldDB" id="A0A6J6HPR0"/>
<dbReference type="InterPro" id="IPR036477">
    <property type="entry name" value="Formyl_transf_N_sf"/>
</dbReference>
<organism evidence="7">
    <name type="scientific">freshwater metagenome</name>
    <dbReference type="NCBI Taxonomy" id="449393"/>
    <lineage>
        <taxon>unclassified sequences</taxon>
        <taxon>metagenomes</taxon>
        <taxon>ecological metagenomes</taxon>
    </lineage>
</organism>
<keyword evidence="4" id="KW-0648">Protein biosynthesis</keyword>
<dbReference type="Gene3D" id="3.40.50.12230">
    <property type="match status" value="1"/>
</dbReference>
<dbReference type="GO" id="GO:0005829">
    <property type="term" value="C:cytosol"/>
    <property type="evidence" value="ECO:0007669"/>
    <property type="project" value="TreeGrafter"/>
</dbReference>
<dbReference type="SUPFAM" id="SSF50486">
    <property type="entry name" value="FMT C-terminal domain-like"/>
    <property type="match status" value="1"/>
</dbReference>
<evidence type="ECO:0000256" key="1">
    <source>
        <dbReference type="ARBA" id="ARBA00010699"/>
    </source>
</evidence>
<dbReference type="FunFam" id="3.40.50.12230:FF:000001">
    <property type="entry name" value="Methionyl-tRNA formyltransferase"/>
    <property type="match status" value="1"/>
</dbReference>
<dbReference type="InterPro" id="IPR011034">
    <property type="entry name" value="Formyl_transferase-like_C_sf"/>
</dbReference>